<evidence type="ECO:0000256" key="4">
    <source>
        <dbReference type="ARBA" id="ARBA00023163"/>
    </source>
</evidence>
<feature type="domain" description="Sigma-54 factor interaction" evidence="6">
    <location>
        <begin position="358"/>
        <end position="423"/>
    </location>
</feature>
<dbReference type="Pfam" id="PF02954">
    <property type="entry name" value="HTH_8"/>
    <property type="match status" value="1"/>
</dbReference>
<evidence type="ECO:0000313" key="8">
    <source>
        <dbReference type="Proteomes" id="UP000276232"/>
    </source>
</evidence>
<keyword evidence="4" id="KW-0804">Transcription</keyword>
<dbReference type="EMBL" id="RJKN01000003">
    <property type="protein sequence ID" value="ROP43691.1"/>
    <property type="molecule type" value="Genomic_DNA"/>
</dbReference>
<dbReference type="GO" id="GO:0006355">
    <property type="term" value="P:regulation of DNA-templated transcription"/>
    <property type="evidence" value="ECO:0007669"/>
    <property type="project" value="InterPro"/>
</dbReference>
<accession>A0A3N1HMJ1</accession>
<dbReference type="Gene3D" id="1.10.10.60">
    <property type="entry name" value="Homeodomain-like"/>
    <property type="match status" value="1"/>
</dbReference>
<keyword evidence="8" id="KW-1185">Reference proteome</keyword>
<evidence type="ECO:0000313" key="7">
    <source>
        <dbReference type="EMBL" id="ROP43691.1"/>
    </source>
</evidence>
<evidence type="ECO:0000256" key="3">
    <source>
        <dbReference type="ARBA" id="ARBA00023015"/>
    </source>
</evidence>
<dbReference type="Pfam" id="PF25601">
    <property type="entry name" value="AAA_lid_14"/>
    <property type="match status" value="1"/>
</dbReference>
<name>A0A3N1HMJ1_9ACTN</name>
<dbReference type="PANTHER" id="PTHR32071">
    <property type="entry name" value="TRANSCRIPTIONAL REGULATORY PROTEIN"/>
    <property type="match status" value="1"/>
</dbReference>
<reference evidence="7 8" key="1">
    <citation type="journal article" date="2015" name="Stand. Genomic Sci.">
        <title>Genomic Encyclopedia of Bacterial and Archaeal Type Strains, Phase III: the genomes of soil and plant-associated and newly described type strains.</title>
        <authorList>
            <person name="Whitman W.B."/>
            <person name="Woyke T."/>
            <person name="Klenk H.P."/>
            <person name="Zhou Y."/>
            <person name="Lilburn T.G."/>
            <person name="Beck B.J."/>
            <person name="De Vos P."/>
            <person name="Vandamme P."/>
            <person name="Eisen J.A."/>
            <person name="Garrity G."/>
            <person name="Hugenholtz P."/>
            <person name="Kyrpides N.C."/>
        </authorList>
    </citation>
    <scope>NUCLEOTIDE SEQUENCE [LARGE SCALE GENOMIC DNA]</scope>
    <source>
        <strain evidence="7 8">CECT 7306</strain>
    </source>
</reference>
<dbReference type="Proteomes" id="UP000276232">
    <property type="component" value="Unassembled WGS sequence"/>
</dbReference>
<comment type="caution">
    <text evidence="7">The sequence shown here is derived from an EMBL/GenBank/DDBJ whole genome shotgun (WGS) entry which is preliminary data.</text>
</comment>
<keyword evidence="3" id="KW-0805">Transcription regulation</keyword>
<dbReference type="SUPFAM" id="SSF52540">
    <property type="entry name" value="P-loop containing nucleoside triphosphate hydrolases"/>
    <property type="match status" value="1"/>
</dbReference>
<dbReference type="SUPFAM" id="SSF46689">
    <property type="entry name" value="Homeodomain-like"/>
    <property type="match status" value="1"/>
</dbReference>
<dbReference type="RefSeq" id="WP_199720003.1">
    <property type="nucleotide sequence ID" value="NZ_RJKN01000003.1"/>
</dbReference>
<dbReference type="InterPro" id="IPR002197">
    <property type="entry name" value="HTH_Fis"/>
</dbReference>
<dbReference type="InterPro" id="IPR027417">
    <property type="entry name" value="P-loop_NTPase"/>
</dbReference>
<evidence type="ECO:0000256" key="1">
    <source>
        <dbReference type="ARBA" id="ARBA00022741"/>
    </source>
</evidence>
<dbReference type="GO" id="GO:0043565">
    <property type="term" value="F:sequence-specific DNA binding"/>
    <property type="evidence" value="ECO:0007669"/>
    <property type="project" value="InterPro"/>
</dbReference>
<dbReference type="Gene3D" id="3.30.450.40">
    <property type="match status" value="1"/>
</dbReference>
<evidence type="ECO:0000256" key="5">
    <source>
        <dbReference type="SAM" id="MobiDB-lite"/>
    </source>
</evidence>
<organism evidence="7 8">
    <name type="scientific">Pseudokineococcus lusitanus</name>
    <dbReference type="NCBI Taxonomy" id="763993"/>
    <lineage>
        <taxon>Bacteria</taxon>
        <taxon>Bacillati</taxon>
        <taxon>Actinomycetota</taxon>
        <taxon>Actinomycetes</taxon>
        <taxon>Kineosporiales</taxon>
        <taxon>Kineosporiaceae</taxon>
        <taxon>Pseudokineococcus</taxon>
    </lineage>
</organism>
<dbReference type="AlphaFoldDB" id="A0A3N1HMJ1"/>
<dbReference type="Gene3D" id="1.10.8.60">
    <property type="match status" value="1"/>
</dbReference>
<evidence type="ECO:0000256" key="2">
    <source>
        <dbReference type="ARBA" id="ARBA00022840"/>
    </source>
</evidence>
<protein>
    <submittedName>
        <fullName evidence="7">Regulatory Fis family protein</fullName>
    </submittedName>
</protein>
<dbReference type="InterPro" id="IPR058031">
    <property type="entry name" value="AAA_lid_NorR"/>
</dbReference>
<feature type="region of interest" description="Disordered" evidence="5">
    <location>
        <begin position="1"/>
        <end position="29"/>
    </location>
</feature>
<gene>
    <name evidence="7" type="ORF">EDC03_1285</name>
</gene>
<keyword evidence="1" id="KW-0547">Nucleotide-binding</keyword>
<dbReference type="InParanoid" id="A0A3N1HMJ1"/>
<sequence length="494" mass="51288">MGAAEVVPVGEEARRGGEQAPGGSPAVPDRVAASWRRSADYGVAARDATPVFAGTAREGSLFSTCGREVLADLHRTLVDEPLGLVLTDADGLVLDRLSGDTSLLRSLDAVHLAPGFAFSEREAGTSGLGLALADRLPALVRASQHYSADLTAYTCAAVPVLDPLTGRLEGSVNITTWSASSGQLLLALAQSAASATGALMLARSRGRSARPAPRGEVFRVLAPRPEPGAGTVTALSAAWTDAVAAAEAAVRAGRLTAAVGEPGSGRATLLAQALRRAHPRDRVLDVRPPAPEDVDAWLGLWAPEAAKPATTVVLRDVDALSVATADRVRDVLAGGGGPAPRVVVTAEDLGDVAPPLARLVASVVRVAPLRERPDDVLPLAAHAARRARGREVDLTPAAARALAGHAWPGGVEQLQRVVRRAASLADRVDVGQLPPEVLTGAGRSLTRLERVERDEIVRVLTRPGTTVVGAARELGLSRATLYRRIAHLGLEVPR</sequence>
<proteinExistence type="predicted"/>
<evidence type="ECO:0000259" key="6">
    <source>
        <dbReference type="PROSITE" id="PS50045"/>
    </source>
</evidence>
<keyword evidence="2" id="KW-0067">ATP-binding</keyword>
<dbReference type="InterPro" id="IPR029016">
    <property type="entry name" value="GAF-like_dom_sf"/>
</dbReference>
<dbReference type="GO" id="GO:0005524">
    <property type="term" value="F:ATP binding"/>
    <property type="evidence" value="ECO:0007669"/>
    <property type="project" value="UniProtKB-KW"/>
</dbReference>
<dbReference type="InterPro" id="IPR002078">
    <property type="entry name" value="Sigma_54_int"/>
</dbReference>
<dbReference type="InterPro" id="IPR009057">
    <property type="entry name" value="Homeodomain-like_sf"/>
</dbReference>
<dbReference type="PROSITE" id="PS50045">
    <property type="entry name" value="SIGMA54_INTERACT_4"/>
    <property type="match status" value="1"/>
</dbReference>